<dbReference type="STRING" id="445710.ATSB10_12380"/>
<proteinExistence type="predicted"/>
<gene>
    <name evidence="2" type="ORF">ATSB10_12380</name>
</gene>
<dbReference type="Proteomes" id="UP000077255">
    <property type="component" value="Chromosome"/>
</dbReference>
<reference evidence="2 3" key="1">
    <citation type="submission" date="2016-02" db="EMBL/GenBank/DDBJ databases">
        <title>Complete genome sequencing and analysis of ATSB10, Dyella thiooxydans isolated from rhizosphere soil of sunflower (Helianthus annuus L.).</title>
        <authorList>
            <person name="Lee Y."/>
            <person name="Hwangbo K."/>
            <person name="Chung H."/>
            <person name="Yoo J."/>
            <person name="Kim K.Y."/>
            <person name="Sa T.M."/>
            <person name="Um Y."/>
            <person name="Madhaiyan M."/>
        </authorList>
    </citation>
    <scope>NUCLEOTIDE SEQUENCE [LARGE SCALE GENOMIC DNA]</scope>
    <source>
        <strain evidence="2 3">ATSB10</strain>
    </source>
</reference>
<evidence type="ECO:0000256" key="1">
    <source>
        <dbReference type="SAM" id="MobiDB-lite"/>
    </source>
</evidence>
<name>A0A160N0U6_9GAMM</name>
<feature type="compositionally biased region" description="Polar residues" evidence="1">
    <location>
        <begin position="37"/>
        <end position="49"/>
    </location>
</feature>
<evidence type="ECO:0000313" key="2">
    <source>
        <dbReference type="EMBL" id="AND68692.1"/>
    </source>
</evidence>
<keyword evidence="3" id="KW-1185">Reference proteome</keyword>
<sequence length="49" mass="5581">MRRERGAQTHHCVEEIRLIAPTPWRRPVDAGDACQPTARQSSQRLGRAD</sequence>
<dbReference type="AlphaFoldDB" id="A0A160N0U6"/>
<evidence type="ECO:0000313" key="3">
    <source>
        <dbReference type="Proteomes" id="UP000077255"/>
    </source>
</evidence>
<protein>
    <submittedName>
        <fullName evidence="2">Uncharacterized protein</fullName>
    </submittedName>
</protein>
<dbReference type="EMBL" id="CP014841">
    <property type="protein sequence ID" value="AND68692.1"/>
    <property type="molecule type" value="Genomic_DNA"/>
</dbReference>
<organism evidence="2 3">
    <name type="scientific">Dyella thiooxydans</name>
    <dbReference type="NCBI Taxonomy" id="445710"/>
    <lineage>
        <taxon>Bacteria</taxon>
        <taxon>Pseudomonadati</taxon>
        <taxon>Pseudomonadota</taxon>
        <taxon>Gammaproteobacteria</taxon>
        <taxon>Lysobacterales</taxon>
        <taxon>Rhodanobacteraceae</taxon>
        <taxon>Dyella</taxon>
    </lineage>
</organism>
<dbReference type="KEGG" id="dtx:ATSB10_12380"/>
<accession>A0A160N0U6</accession>
<feature type="region of interest" description="Disordered" evidence="1">
    <location>
        <begin position="24"/>
        <end position="49"/>
    </location>
</feature>